<dbReference type="InterPro" id="IPR018299">
    <property type="entry name" value="Alkaline_phosphatase_AS"/>
</dbReference>
<sequence length="408" mass="43876">MRSFRYLLLISSLGLSACASSQPATPDRSAVIEAIKHTPDVRPVEVPLYKREYQSPGAYPVPDLVPYAGPKKPIKNIILMIGDGMGPAQVTGGLLANRGRLFMQQAQTTGLSITQNQYGKITDSAASATAMATGHKTRNAAIGMDSLGHEFRSIMWDAREHGKSTGVVVACELTDATPACFAVTHPDRNDQEAIALKYLAAPIDFMYAGGLRAFTQRQDHADLLPQWRQKGYQVVTKPGEVASITGPKAIALLAENGPPAVAERTAAYINQGVDKALEVLSKNKNGFFLMIEGSQIDDAGHFNNATQNVQEVLDFDQQVGKAFRFAAANGETLVIVTADHETGGYSIMGGSAPSGKIAANFATNKHSAVMVPVFAYGVGSELFTGMYENTEIYYRIKKALNWNSADNN</sequence>
<feature type="chain" id="PRO_5047524064" evidence="10">
    <location>
        <begin position="22"/>
        <end position="408"/>
    </location>
</feature>
<dbReference type="PANTHER" id="PTHR11596:SF5">
    <property type="entry name" value="ALKALINE PHOSPHATASE"/>
    <property type="match status" value="1"/>
</dbReference>
<accession>A0ABR7MJW4</accession>
<evidence type="ECO:0000256" key="9">
    <source>
        <dbReference type="RuleBase" id="RU003946"/>
    </source>
</evidence>
<dbReference type="SUPFAM" id="SSF53649">
    <property type="entry name" value="Alkaline phosphatase-like"/>
    <property type="match status" value="1"/>
</dbReference>
<evidence type="ECO:0000256" key="1">
    <source>
        <dbReference type="ARBA" id="ARBA00001946"/>
    </source>
</evidence>
<evidence type="ECO:0000313" key="12">
    <source>
        <dbReference type="Proteomes" id="UP000622017"/>
    </source>
</evidence>
<name>A0ABR7MJW4_9BACT</name>
<reference evidence="11 12" key="1">
    <citation type="submission" date="2020-08" db="EMBL/GenBank/DDBJ databases">
        <title>Hymenobacter sp.</title>
        <authorList>
            <person name="Kim M.K."/>
        </authorList>
    </citation>
    <scope>NUCLEOTIDE SEQUENCE [LARGE SCALE GENOMIC DNA]</scope>
    <source>
        <strain evidence="11 12">BT507</strain>
    </source>
</reference>
<comment type="cofactor">
    <cofactor evidence="1">
        <name>Mg(2+)</name>
        <dbReference type="ChEBI" id="CHEBI:18420"/>
    </cofactor>
</comment>
<dbReference type="SMART" id="SM00098">
    <property type="entry name" value="alkPPc"/>
    <property type="match status" value="1"/>
</dbReference>
<comment type="cofactor">
    <cofactor evidence="2">
        <name>Zn(2+)</name>
        <dbReference type="ChEBI" id="CHEBI:29105"/>
    </cofactor>
</comment>
<evidence type="ECO:0000313" key="11">
    <source>
        <dbReference type="EMBL" id="MBC6611355.1"/>
    </source>
</evidence>
<evidence type="ECO:0000256" key="4">
    <source>
        <dbReference type="ARBA" id="ARBA00022553"/>
    </source>
</evidence>
<gene>
    <name evidence="11" type="ORF">H8B15_10495</name>
</gene>
<evidence type="ECO:0000256" key="2">
    <source>
        <dbReference type="ARBA" id="ARBA00001947"/>
    </source>
</evidence>
<dbReference type="Gene3D" id="3.40.720.10">
    <property type="entry name" value="Alkaline Phosphatase, subunit A"/>
    <property type="match status" value="1"/>
</dbReference>
<dbReference type="CDD" id="cd16012">
    <property type="entry name" value="ALP"/>
    <property type="match status" value="1"/>
</dbReference>
<evidence type="ECO:0000256" key="10">
    <source>
        <dbReference type="SAM" id="SignalP"/>
    </source>
</evidence>
<evidence type="ECO:0000256" key="8">
    <source>
        <dbReference type="ARBA" id="ARBA00022842"/>
    </source>
</evidence>
<evidence type="ECO:0000256" key="3">
    <source>
        <dbReference type="ARBA" id="ARBA00005984"/>
    </source>
</evidence>
<keyword evidence="6" id="KW-0378">Hydrolase</keyword>
<keyword evidence="12" id="KW-1185">Reference proteome</keyword>
<evidence type="ECO:0000256" key="7">
    <source>
        <dbReference type="ARBA" id="ARBA00022833"/>
    </source>
</evidence>
<evidence type="ECO:0000256" key="6">
    <source>
        <dbReference type="ARBA" id="ARBA00022801"/>
    </source>
</evidence>
<dbReference type="Proteomes" id="UP000622017">
    <property type="component" value="Unassembled WGS sequence"/>
</dbReference>
<keyword evidence="5" id="KW-0479">Metal-binding</keyword>
<organism evidence="11 12">
    <name type="scientific">Hymenobacter citatus</name>
    <dbReference type="NCBI Taxonomy" id="2763506"/>
    <lineage>
        <taxon>Bacteria</taxon>
        <taxon>Pseudomonadati</taxon>
        <taxon>Bacteroidota</taxon>
        <taxon>Cytophagia</taxon>
        <taxon>Cytophagales</taxon>
        <taxon>Hymenobacteraceae</taxon>
        <taxon>Hymenobacter</taxon>
    </lineage>
</organism>
<dbReference type="Pfam" id="PF00245">
    <property type="entry name" value="Alk_phosphatase"/>
    <property type="match status" value="1"/>
</dbReference>
<keyword evidence="7" id="KW-0862">Zinc</keyword>
<proteinExistence type="inferred from homology"/>
<dbReference type="InterPro" id="IPR001952">
    <property type="entry name" value="Alkaline_phosphatase"/>
</dbReference>
<keyword evidence="4" id="KW-0597">Phosphoprotein</keyword>
<comment type="similarity">
    <text evidence="3 9">Belongs to the alkaline phosphatase family.</text>
</comment>
<dbReference type="EMBL" id="JACSCY010000006">
    <property type="protein sequence ID" value="MBC6611355.1"/>
    <property type="molecule type" value="Genomic_DNA"/>
</dbReference>
<evidence type="ECO:0000256" key="5">
    <source>
        <dbReference type="ARBA" id="ARBA00022723"/>
    </source>
</evidence>
<keyword evidence="10" id="KW-0732">Signal</keyword>
<comment type="caution">
    <text evidence="11">The sequence shown here is derived from an EMBL/GenBank/DDBJ whole genome shotgun (WGS) entry which is preliminary data.</text>
</comment>
<dbReference type="PRINTS" id="PR00113">
    <property type="entry name" value="ALKPHPHTASE"/>
</dbReference>
<keyword evidence="8" id="KW-0460">Magnesium</keyword>
<dbReference type="PANTHER" id="PTHR11596">
    <property type="entry name" value="ALKALINE PHOSPHATASE"/>
    <property type="match status" value="1"/>
</dbReference>
<dbReference type="PROSITE" id="PS00123">
    <property type="entry name" value="ALKALINE_PHOSPHATASE"/>
    <property type="match status" value="1"/>
</dbReference>
<dbReference type="PROSITE" id="PS51257">
    <property type="entry name" value="PROKAR_LIPOPROTEIN"/>
    <property type="match status" value="1"/>
</dbReference>
<feature type="signal peptide" evidence="10">
    <location>
        <begin position="1"/>
        <end position="21"/>
    </location>
</feature>
<protein>
    <submittedName>
        <fullName evidence="11">Alkaline phosphatase</fullName>
    </submittedName>
</protein>
<dbReference type="InterPro" id="IPR017850">
    <property type="entry name" value="Alkaline_phosphatase_core_sf"/>
</dbReference>
<dbReference type="RefSeq" id="WP_187319636.1">
    <property type="nucleotide sequence ID" value="NZ_JACSCY010000006.1"/>
</dbReference>